<evidence type="ECO:0000259" key="3">
    <source>
        <dbReference type="Pfam" id="PF02129"/>
    </source>
</evidence>
<dbReference type="Pfam" id="PF02129">
    <property type="entry name" value="Peptidase_S15"/>
    <property type="match status" value="1"/>
</dbReference>
<gene>
    <name evidence="4" type="ORF">FHR99_002175</name>
</gene>
<dbReference type="PANTHER" id="PTHR22946">
    <property type="entry name" value="DIENELACTONE HYDROLASE DOMAIN-CONTAINING PROTEIN-RELATED"/>
    <property type="match status" value="1"/>
</dbReference>
<protein>
    <submittedName>
        <fullName evidence="4">Pimeloyl-ACP methyl ester carboxylesterase</fullName>
    </submittedName>
</protein>
<dbReference type="Proteomes" id="UP000537130">
    <property type="component" value="Unassembled WGS sequence"/>
</dbReference>
<keyword evidence="5" id="KW-1185">Reference proteome</keyword>
<feature type="signal peptide" evidence="2">
    <location>
        <begin position="1"/>
        <end position="21"/>
    </location>
</feature>
<feature type="chain" id="PRO_5030810284" evidence="2">
    <location>
        <begin position="22"/>
        <end position="698"/>
    </location>
</feature>
<keyword evidence="2" id="KW-0732">Signal</keyword>
<evidence type="ECO:0000313" key="5">
    <source>
        <dbReference type="Proteomes" id="UP000537130"/>
    </source>
</evidence>
<dbReference type="InterPro" id="IPR050261">
    <property type="entry name" value="FrsA_esterase"/>
</dbReference>
<comment type="caution">
    <text evidence="4">The sequence shown here is derived from an EMBL/GenBank/DDBJ whole genome shotgun (WGS) entry which is preliminary data.</text>
</comment>
<dbReference type="AlphaFoldDB" id="A0A7W4W6P0"/>
<accession>A0A7W4W6P0</accession>
<feature type="region of interest" description="Disordered" evidence="1">
    <location>
        <begin position="24"/>
        <end position="43"/>
    </location>
</feature>
<evidence type="ECO:0000313" key="4">
    <source>
        <dbReference type="EMBL" id="MBB3047909.1"/>
    </source>
</evidence>
<proteinExistence type="predicted"/>
<dbReference type="RefSeq" id="WP_183410663.1">
    <property type="nucleotide sequence ID" value="NZ_JACHWY010000002.1"/>
</dbReference>
<dbReference type="Gene3D" id="3.40.50.1820">
    <property type="entry name" value="alpha/beta hydrolase"/>
    <property type="match status" value="1"/>
</dbReference>
<feature type="compositionally biased region" description="Low complexity" evidence="1">
    <location>
        <begin position="24"/>
        <end position="42"/>
    </location>
</feature>
<dbReference type="PROSITE" id="PS51257">
    <property type="entry name" value="PROKAR_LIPOPROTEIN"/>
    <property type="match status" value="1"/>
</dbReference>
<dbReference type="InterPro" id="IPR029058">
    <property type="entry name" value="AB_hydrolase_fold"/>
</dbReference>
<evidence type="ECO:0000256" key="1">
    <source>
        <dbReference type="SAM" id="MobiDB-lite"/>
    </source>
</evidence>
<feature type="domain" description="Xaa-Pro dipeptidyl-peptidase-like" evidence="3">
    <location>
        <begin position="89"/>
        <end position="408"/>
    </location>
</feature>
<sequence length="698" mass="75221">MPVVRIVKALLVLPAVVILSACNDSSSSDSPEPVTASSVPVVTAPPPTLQCDESERLPRDEEVRVVKVTNNLRNVYDTDNYDFDLLEIDSTTFEVSIALPERCPGDRFPVVIDSHGYGGELSGEIDEDGVVDETAHFPQIRDLFRTLPHFGYVAVSFNQRGHGESQPDNGGGLARVMDPQAETQDAIRLLDWLAENAATYSIYTEDDTGIANDFRVGLIGYSYGGGWQFALAQLDKRVDTIVPVGTWHSLINSLLPGDAVKLSFDGLLCLFAEGTGGPDNPDVTNTPAVEDMCDLIGYRSAEANFIRTKDDLMSRLENDHGYKRDVVLQMFNRHMRHFQNQNGKGPWCDTDRPGCTDTSTFVARNVPTLLIQGNRDVLFNMTEAYWNYKFLSSLGDQKVAVLTNEGGHMNPLDNLYEGDSHCGDVDGLEVIRKWFAYYLKGESSEDYENLSTVCISVADTDDAHKAQAQGLLLDDFPKGSQSVATGGVPTRLESGSISIGAGSGGTDVATPAFLEVFTVPESAGDNYVLAGIPSIDEITVQNVEGNPNTAIAFFGVGIQRGVRNILVDAEVTGLVENPDSGVPYTGNPNVVGTDSFLLPGVGERLQPGDRVGLLFYQRHVQFSAVISGSSATGGTTLVQTAGGEQLPVDPVASAVNAANPDINEPNPYTVQVRGIELPIFDLRLLPANALSQGPEPAN</sequence>
<dbReference type="GO" id="GO:0016787">
    <property type="term" value="F:hydrolase activity"/>
    <property type="evidence" value="ECO:0007669"/>
    <property type="project" value="InterPro"/>
</dbReference>
<reference evidence="4 5" key="1">
    <citation type="submission" date="2020-08" db="EMBL/GenBank/DDBJ databases">
        <title>Genomic Encyclopedia of Type Strains, Phase III (KMG-III): the genomes of soil and plant-associated and newly described type strains.</title>
        <authorList>
            <person name="Whitman W."/>
        </authorList>
    </citation>
    <scope>NUCLEOTIDE SEQUENCE [LARGE SCALE GENOMIC DNA]</scope>
    <source>
        <strain evidence="4 5">CECT 8654</strain>
    </source>
</reference>
<dbReference type="InterPro" id="IPR000383">
    <property type="entry name" value="Xaa-Pro-like_dom"/>
</dbReference>
<name>A0A7W4W6P0_9GAMM</name>
<dbReference type="SUPFAM" id="SSF53474">
    <property type="entry name" value="alpha/beta-Hydrolases"/>
    <property type="match status" value="1"/>
</dbReference>
<dbReference type="EMBL" id="JACHWY010000002">
    <property type="protein sequence ID" value="MBB3047909.1"/>
    <property type="molecule type" value="Genomic_DNA"/>
</dbReference>
<organism evidence="4 5">
    <name type="scientific">Litorivivens lipolytica</name>
    <dbReference type="NCBI Taxonomy" id="1524264"/>
    <lineage>
        <taxon>Bacteria</taxon>
        <taxon>Pseudomonadati</taxon>
        <taxon>Pseudomonadota</taxon>
        <taxon>Gammaproteobacteria</taxon>
        <taxon>Litorivivens</taxon>
    </lineage>
</organism>
<evidence type="ECO:0000256" key="2">
    <source>
        <dbReference type="SAM" id="SignalP"/>
    </source>
</evidence>